<gene>
    <name evidence="2" type="ORF">PENVUL_c034G08061</name>
</gene>
<evidence type="ECO:0000313" key="2">
    <source>
        <dbReference type="EMBL" id="OQE04306.1"/>
    </source>
</evidence>
<name>A0A1V6RRP3_9EURO</name>
<protein>
    <submittedName>
        <fullName evidence="2">Uncharacterized protein</fullName>
    </submittedName>
</protein>
<organism evidence="2 3">
    <name type="scientific">Penicillium vulpinum</name>
    <dbReference type="NCBI Taxonomy" id="29845"/>
    <lineage>
        <taxon>Eukaryota</taxon>
        <taxon>Fungi</taxon>
        <taxon>Dikarya</taxon>
        <taxon>Ascomycota</taxon>
        <taxon>Pezizomycotina</taxon>
        <taxon>Eurotiomycetes</taxon>
        <taxon>Eurotiomycetidae</taxon>
        <taxon>Eurotiales</taxon>
        <taxon>Aspergillaceae</taxon>
        <taxon>Penicillium</taxon>
    </lineage>
</organism>
<evidence type="ECO:0000313" key="3">
    <source>
        <dbReference type="Proteomes" id="UP000191518"/>
    </source>
</evidence>
<reference evidence="3" key="1">
    <citation type="journal article" date="2017" name="Nat. Microbiol.">
        <title>Global analysis of biosynthetic gene clusters reveals vast potential of secondary metabolite production in Penicillium species.</title>
        <authorList>
            <person name="Nielsen J.C."/>
            <person name="Grijseels S."/>
            <person name="Prigent S."/>
            <person name="Ji B."/>
            <person name="Dainat J."/>
            <person name="Nielsen K.F."/>
            <person name="Frisvad J.C."/>
            <person name="Workman M."/>
            <person name="Nielsen J."/>
        </authorList>
    </citation>
    <scope>NUCLEOTIDE SEQUENCE [LARGE SCALE GENOMIC DNA]</scope>
    <source>
        <strain evidence="3">IBT 29486</strain>
    </source>
</reference>
<feature type="compositionally biased region" description="Basic residues" evidence="1">
    <location>
        <begin position="41"/>
        <end position="56"/>
    </location>
</feature>
<accession>A0A1V6RRP3</accession>
<proteinExistence type="predicted"/>
<comment type="caution">
    <text evidence="2">The sequence shown here is derived from an EMBL/GenBank/DDBJ whole genome shotgun (WGS) entry which is preliminary data.</text>
</comment>
<dbReference type="EMBL" id="MDYP01000034">
    <property type="protein sequence ID" value="OQE04306.1"/>
    <property type="molecule type" value="Genomic_DNA"/>
</dbReference>
<dbReference type="AlphaFoldDB" id="A0A1V6RRP3"/>
<dbReference type="Proteomes" id="UP000191518">
    <property type="component" value="Unassembled WGS sequence"/>
</dbReference>
<feature type="compositionally biased region" description="Polar residues" evidence="1">
    <location>
        <begin position="57"/>
        <end position="71"/>
    </location>
</feature>
<feature type="compositionally biased region" description="Basic and acidic residues" evidence="1">
    <location>
        <begin position="289"/>
        <end position="302"/>
    </location>
</feature>
<feature type="compositionally biased region" description="Basic residues" evidence="1">
    <location>
        <begin position="72"/>
        <end position="88"/>
    </location>
</feature>
<feature type="region of interest" description="Disordered" evidence="1">
    <location>
        <begin position="258"/>
        <end position="311"/>
    </location>
</feature>
<sequence>MPAIPREKIQAAAYLKDPTHAREVKDTVDVDSSDSIATITTKKRKKGDRSGAKRLKMSSSMETLSPASIHSKTSKGSHKESKRNKNKTKSAVSHEMLSATPSEFTGFGIPLKLSSDQKVSKQAASTTPTNPFELTGLPASEFIYPRDLGLFDCSSEESEPSYEPVSEYLPEQRNEIPTPYTPVLRAVSQYNQRAWSKCGSVCETWLARQMYEELDDISTRIGNIMRGIKGMLEEKEAMDNCDDFDGFDGFDGFDNHFEDGDTLGPFNGSGPGNPLELSGGEDGALFVSSDERAYSGEKHARFGESSGSGDE</sequence>
<keyword evidence="3" id="KW-1185">Reference proteome</keyword>
<dbReference type="OrthoDB" id="4346499at2759"/>
<evidence type="ECO:0000256" key="1">
    <source>
        <dbReference type="SAM" id="MobiDB-lite"/>
    </source>
</evidence>
<feature type="region of interest" description="Disordered" evidence="1">
    <location>
        <begin position="40"/>
        <end position="97"/>
    </location>
</feature>